<dbReference type="EMBL" id="FN654286">
    <property type="protein sequence ID" value="CBY30838.1"/>
    <property type="molecule type" value="Genomic_DNA"/>
</dbReference>
<evidence type="ECO:0000313" key="2">
    <source>
        <dbReference type="EMBL" id="CBY30838.1"/>
    </source>
</evidence>
<gene>
    <name evidence="2" type="ORF">GSOID_T00018780001</name>
</gene>
<organism evidence="2">
    <name type="scientific">Oikopleura dioica</name>
    <name type="common">Tunicate</name>
    <dbReference type="NCBI Taxonomy" id="34765"/>
    <lineage>
        <taxon>Eukaryota</taxon>
        <taxon>Metazoa</taxon>
        <taxon>Chordata</taxon>
        <taxon>Tunicata</taxon>
        <taxon>Appendicularia</taxon>
        <taxon>Copelata</taxon>
        <taxon>Oikopleuridae</taxon>
        <taxon>Oikopleura</taxon>
    </lineage>
</organism>
<proteinExistence type="predicted"/>
<evidence type="ECO:0000256" key="1">
    <source>
        <dbReference type="SAM" id="MobiDB-lite"/>
    </source>
</evidence>
<sequence length="387" mass="43284">MYLCRQLLAPLRADKAEVIIRTDGHTAHLSSETKERLDEIGMKIEVYESSSMSKNIIPEQDGRIAVLSKFLNAALNDRESSVPKAVSVAISQYNHVLGNKKSAPVELFTGRKICTQEPISVNINDLVAEIETDRTTKRELADKRNAEKKMRAPRLILKPAGEAVDGPNEQTLQENDVVRLNEKWDKADLDRLWKVVDINWQEGKFRAKKYNIRNEVKPKTFDISLIDSKSSSKTVVHERRGRIHLGKKASGTLQGPRVHRVDLLDDSAISLGPKSTLPPTPMPEMDPNPERATSTPSKSGVLNSTFNAWNPIKYAQNFMSGTANWIGSPETPDLNSSNENTKIAEGSDESFHSVASSALNDNDIAELEKPEPRRSNRTRKQVEHYQA</sequence>
<feature type="compositionally biased region" description="Polar residues" evidence="1">
    <location>
        <begin position="291"/>
        <end position="302"/>
    </location>
</feature>
<protein>
    <submittedName>
        <fullName evidence="2">Uncharacterized protein</fullName>
    </submittedName>
</protein>
<feature type="compositionally biased region" description="Pro residues" evidence="1">
    <location>
        <begin position="276"/>
        <end position="286"/>
    </location>
</feature>
<dbReference type="Proteomes" id="UP000011014">
    <property type="component" value="Unassembled WGS sequence"/>
</dbReference>
<dbReference type="AlphaFoldDB" id="E4Y5F4"/>
<name>E4Y5F4_OIKDI</name>
<feature type="region of interest" description="Disordered" evidence="1">
    <location>
        <begin position="269"/>
        <end position="302"/>
    </location>
</feature>
<feature type="compositionally biased region" description="Basic and acidic residues" evidence="1">
    <location>
        <begin position="366"/>
        <end position="387"/>
    </location>
</feature>
<accession>E4Y5F4</accession>
<reference evidence="2" key="1">
    <citation type="journal article" date="2010" name="Science">
        <title>Plasticity of animal genome architecture unmasked by rapid evolution of a pelagic tunicate.</title>
        <authorList>
            <person name="Denoeud F."/>
            <person name="Henriet S."/>
            <person name="Mungpakdee S."/>
            <person name="Aury J.M."/>
            <person name="Da Silva C."/>
            <person name="Brinkmann H."/>
            <person name="Mikhaleva J."/>
            <person name="Olsen L.C."/>
            <person name="Jubin C."/>
            <person name="Canestro C."/>
            <person name="Bouquet J.M."/>
            <person name="Danks G."/>
            <person name="Poulain J."/>
            <person name="Campsteijn C."/>
            <person name="Adamski M."/>
            <person name="Cross I."/>
            <person name="Yadetie F."/>
            <person name="Muffato M."/>
            <person name="Louis A."/>
            <person name="Butcher S."/>
            <person name="Tsagkogeorga G."/>
            <person name="Konrad A."/>
            <person name="Singh S."/>
            <person name="Jensen M.F."/>
            <person name="Cong E.H."/>
            <person name="Eikeseth-Otteraa H."/>
            <person name="Noel B."/>
            <person name="Anthouard V."/>
            <person name="Porcel B.M."/>
            <person name="Kachouri-Lafond R."/>
            <person name="Nishino A."/>
            <person name="Ugolini M."/>
            <person name="Chourrout P."/>
            <person name="Nishida H."/>
            <person name="Aasland R."/>
            <person name="Huzurbazar S."/>
            <person name="Westhof E."/>
            <person name="Delsuc F."/>
            <person name="Lehrach H."/>
            <person name="Reinhardt R."/>
            <person name="Weissenbach J."/>
            <person name="Roy S.W."/>
            <person name="Artiguenave F."/>
            <person name="Postlethwait J.H."/>
            <person name="Manak J.R."/>
            <person name="Thompson E.M."/>
            <person name="Jaillon O."/>
            <person name="Du Pasquier L."/>
            <person name="Boudinot P."/>
            <person name="Liberles D.A."/>
            <person name="Volff J.N."/>
            <person name="Philippe H."/>
            <person name="Lenhard B."/>
            <person name="Roest Crollius H."/>
            <person name="Wincker P."/>
            <person name="Chourrout D."/>
        </authorList>
    </citation>
    <scope>NUCLEOTIDE SEQUENCE [LARGE SCALE GENOMIC DNA]</scope>
</reference>
<feature type="region of interest" description="Disordered" evidence="1">
    <location>
        <begin position="329"/>
        <end position="387"/>
    </location>
</feature>